<dbReference type="Proteomes" id="UP000541352">
    <property type="component" value="Unassembled WGS sequence"/>
</dbReference>
<dbReference type="EMBL" id="JACIBY010000005">
    <property type="protein sequence ID" value="MBB3838755.1"/>
    <property type="molecule type" value="Genomic_DNA"/>
</dbReference>
<keyword evidence="2" id="KW-1185">Reference proteome</keyword>
<accession>A0A7W6EQK5</accession>
<dbReference type="RefSeq" id="WP_183974458.1">
    <property type="nucleotide sequence ID" value="NZ_JACIBY010000005.1"/>
</dbReference>
<proteinExistence type="predicted"/>
<reference evidence="1 2" key="1">
    <citation type="submission" date="2020-08" db="EMBL/GenBank/DDBJ databases">
        <title>Genomic Encyclopedia of Type Strains, Phase IV (KMG-IV): sequencing the most valuable type-strain genomes for metagenomic binning, comparative biology and taxonomic classification.</title>
        <authorList>
            <person name="Goeker M."/>
        </authorList>
    </citation>
    <scope>NUCLEOTIDE SEQUENCE [LARGE SCALE GENOMIC DNA]</scope>
    <source>
        <strain evidence="1 2">DSM 17976</strain>
    </source>
</reference>
<evidence type="ECO:0000313" key="2">
    <source>
        <dbReference type="Proteomes" id="UP000541352"/>
    </source>
</evidence>
<dbReference type="AlphaFoldDB" id="A0A7W6EQK5"/>
<organism evidence="1 2">
    <name type="scientific">Runella defluvii</name>
    <dbReference type="NCBI Taxonomy" id="370973"/>
    <lineage>
        <taxon>Bacteria</taxon>
        <taxon>Pseudomonadati</taxon>
        <taxon>Bacteroidota</taxon>
        <taxon>Cytophagia</taxon>
        <taxon>Cytophagales</taxon>
        <taxon>Spirosomataceae</taxon>
        <taxon>Runella</taxon>
    </lineage>
</organism>
<comment type="caution">
    <text evidence="1">The sequence shown here is derived from an EMBL/GenBank/DDBJ whole genome shotgun (WGS) entry which is preliminary data.</text>
</comment>
<dbReference type="Pfam" id="PF10677">
    <property type="entry name" value="DUF2490"/>
    <property type="match status" value="1"/>
</dbReference>
<gene>
    <name evidence="1" type="ORF">FHS57_002761</name>
</gene>
<evidence type="ECO:0000313" key="1">
    <source>
        <dbReference type="EMBL" id="MBB3838755.1"/>
    </source>
</evidence>
<sequence length="245" mass="28372">MRSFLLLLVGISLSLDGLSQEAHYPHFTLWSRIQLAKEPSPNWKFSGTLLWRRQNNYSVSPHNPLANPLMVGGQALVTYRNTPNTFWIHLAQISYMKTNQLLGKTEDFNAPAGQEIRYAGGIEFNQEKEGSKFTFRERFMQEIRFFKANDYRPVGRVRARATARYELTPFVSLNGVTEILFHDPPLLPNQKPLRFHQFWLGGSFLWSLSERVSLETGYTFIHARRATIIEFDEQNILNLHLAVDI</sequence>
<protein>
    <recommendedName>
        <fullName evidence="3">DUF2490 domain-containing protein</fullName>
    </recommendedName>
</protein>
<dbReference type="InterPro" id="IPR019619">
    <property type="entry name" value="DUF2490"/>
</dbReference>
<evidence type="ECO:0008006" key="3">
    <source>
        <dbReference type="Google" id="ProtNLM"/>
    </source>
</evidence>
<name>A0A7W6EQK5_9BACT</name>